<gene>
    <name evidence="1" type="ORF">L2716_02455</name>
</gene>
<dbReference type="Pfam" id="PF10094">
    <property type="entry name" value="DUF2332"/>
    <property type="match status" value="1"/>
</dbReference>
<sequence length="345" mass="39769">MNTAQLSERFKNFASMECSGSSALYEYLSIKISEDDEMLELSSYAQEGQPVPNLILGAVHYLLLKGSNHPLKDYYPSVTDKPKGLEGSFDQLKDFCELHRDEMITILQQRLVQTNEVRRCAYLYPIFCYIYEQVQKPLSMIEIGSSAGLQLLWDKYQYSYGTDEIYGDTQSDVHITSEIKGEHNPSFLKKSPPVVSKVGLDLHISDLGDTDDYLWLKSLIWPEHQERLDLFENAAKRFNEDPVKLIEGDGIALLPEVIDSLPKDTPICIFHTHVANQIPEDSKRALEEKIKAIGQERDVFHLHNNMWDRQLHLDYYLDGKEYTNTIGETDGHGRWFEWNLQKTLV</sequence>
<dbReference type="PIRSF" id="PIRSF012608">
    <property type="entry name" value="UCP012608"/>
    <property type="match status" value="1"/>
</dbReference>
<dbReference type="EMBL" id="JAKIJS010000001">
    <property type="protein sequence ID" value="MCF6136575.1"/>
    <property type="molecule type" value="Genomic_DNA"/>
</dbReference>
<dbReference type="RefSeq" id="WP_236331443.1">
    <property type="nucleotide sequence ID" value="NZ_JAKIJS010000001.1"/>
</dbReference>
<keyword evidence="2" id="KW-1185">Reference proteome</keyword>
<name>A0ABS9GXZ6_9BACL</name>
<evidence type="ECO:0000313" key="1">
    <source>
        <dbReference type="EMBL" id="MCF6136575.1"/>
    </source>
</evidence>
<dbReference type="Proteomes" id="UP001649381">
    <property type="component" value="Unassembled WGS sequence"/>
</dbReference>
<accession>A0ABS9GXZ6</accession>
<protein>
    <submittedName>
        <fullName evidence="1">DUF2332 domain-containing protein</fullName>
    </submittedName>
</protein>
<proteinExistence type="predicted"/>
<organism evidence="1 2">
    <name type="scientific">Pseudalkalibacillus berkeleyi</name>
    <dbReference type="NCBI Taxonomy" id="1069813"/>
    <lineage>
        <taxon>Bacteria</taxon>
        <taxon>Bacillati</taxon>
        <taxon>Bacillota</taxon>
        <taxon>Bacilli</taxon>
        <taxon>Bacillales</taxon>
        <taxon>Fictibacillaceae</taxon>
        <taxon>Pseudalkalibacillus</taxon>
    </lineage>
</organism>
<dbReference type="InterPro" id="IPR011200">
    <property type="entry name" value="UCP012608"/>
</dbReference>
<reference evidence="1 2" key="1">
    <citation type="submission" date="2022-01" db="EMBL/GenBank/DDBJ databases">
        <title>Alkalihalobacillus sp. EGI L200015, a novel bacterium isolated from a salt lake sediment.</title>
        <authorList>
            <person name="Gao L."/>
            <person name="Fang B.-Z."/>
            <person name="Li W.-J."/>
        </authorList>
    </citation>
    <scope>NUCLEOTIDE SEQUENCE [LARGE SCALE GENOMIC DNA]</scope>
    <source>
        <strain evidence="1 2">KCTC 12718</strain>
    </source>
</reference>
<evidence type="ECO:0000313" key="2">
    <source>
        <dbReference type="Proteomes" id="UP001649381"/>
    </source>
</evidence>
<comment type="caution">
    <text evidence="1">The sequence shown here is derived from an EMBL/GenBank/DDBJ whole genome shotgun (WGS) entry which is preliminary data.</text>
</comment>